<evidence type="ECO:0000313" key="3">
    <source>
        <dbReference type="Proteomes" id="UP000266272"/>
    </source>
</evidence>
<comment type="caution">
    <text evidence="2">The sequence shown here is derived from an EMBL/GenBank/DDBJ whole genome shotgun (WGS) entry which is preliminary data.</text>
</comment>
<reference evidence="2 3" key="1">
    <citation type="journal article" date="2018" name="PLoS Pathog.">
        <title>Evolution of structural diversity of trichothecenes, a family of toxins produced by plant pathogenic and entomopathogenic fungi.</title>
        <authorList>
            <person name="Proctor R.H."/>
            <person name="McCormick S.P."/>
            <person name="Kim H.S."/>
            <person name="Cardoza R.E."/>
            <person name="Stanley A.M."/>
            <person name="Lindo L."/>
            <person name="Kelly A."/>
            <person name="Brown D.W."/>
            <person name="Lee T."/>
            <person name="Vaughan M.M."/>
            <person name="Alexander N.J."/>
            <person name="Busman M."/>
            <person name="Gutierrez S."/>
        </authorList>
    </citation>
    <scope>NUCLEOTIDE SEQUENCE [LARGE SCALE GENOMIC DNA]</scope>
    <source>
        <strain evidence="2 3">IBT 40837</strain>
    </source>
</reference>
<name>A0A395NXI2_TRIAR</name>
<gene>
    <name evidence="2" type="ORF">TARUN_1385</name>
</gene>
<evidence type="ECO:0000256" key="1">
    <source>
        <dbReference type="SAM" id="MobiDB-lite"/>
    </source>
</evidence>
<dbReference type="AlphaFoldDB" id="A0A395NXI2"/>
<sequence>MLMRLIKGKHKEDEAPPDAELAASLYKLELESLATFYSDRLLCRRINNPRLGGSNQTRDRHHEEQQCSTIEQQYVTNATPTPEMPSIAVTPEAVVDDDGKSITTEESSFTEEAHVGTSTPVTSPNEAAEAIEQRRCGACMTDVPVSETMQCYVLMTTVTDV</sequence>
<proteinExistence type="predicted"/>
<dbReference type="Proteomes" id="UP000266272">
    <property type="component" value="Unassembled WGS sequence"/>
</dbReference>
<protein>
    <submittedName>
        <fullName evidence="2">Ibr finger domain-containing</fullName>
    </submittedName>
</protein>
<feature type="compositionally biased region" description="Polar residues" evidence="1">
    <location>
        <begin position="116"/>
        <end position="125"/>
    </location>
</feature>
<evidence type="ECO:0000313" key="2">
    <source>
        <dbReference type="EMBL" id="RFU80820.1"/>
    </source>
</evidence>
<accession>A0A395NXI2</accession>
<keyword evidence="3" id="KW-1185">Reference proteome</keyword>
<dbReference type="OrthoDB" id="10534905at2759"/>
<organism evidence="2 3">
    <name type="scientific">Trichoderma arundinaceum</name>
    <dbReference type="NCBI Taxonomy" id="490622"/>
    <lineage>
        <taxon>Eukaryota</taxon>
        <taxon>Fungi</taxon>
        <taxon>Dikarya</taxon>
        <taxon>Ascomycota</taxon>
        <taxon>Pezizomycotina</taxon>
        <taxon>Sordariomycetes</taxon>
        <taxon>Hypocreomycetidae</taxon>
        <taxon>Hypocreales</taxon>
        <taxon>Hypocreaceae</taxon>
        <taxon>Trichoderma</taxon>
    </lineage>
</organism>
<dbReference type="EMBL" id="PXOA01000087">
    <property type="protein sequence ID" value="RFU80820.1"/>
    <property type="molecule type" value="Genomic_DNA"/>
</dbReference>
<feature type="region of interest" description="Disordered" evidence="1">
    <location>
        <begin position="105"/>
        <end position="125"/>
    </location>
</feature>